<keyword evidence="2" id="KW-0808">Transferase</keyword>
<keyword evidence="2" id="KW-0489">Methyltransferase</keyword>
<dbReference type="GO" id="GO:0008168">
    <property type="term" value="F:methyltransferase activity"/>
    <property type="evidence" value="ECO:0007669"/>
    <property type="project" value="UniProtKB-KW"/>
</dbReference>
<evidence type="ECO:0000259" key="1">
    <source>
        <dbReference type="Pfam" id="PF13649"/>
    </source>
</evidence>
<dbReference type="Gene3D" id="3.40.50.150">
    <property type="entry name" value="Vaccinia Virus protein VP39"/>
    <property type="match status" value="1"/>
</dbReference>
<comment type="caution">
    <text evidence="2">The sequence shown here is derived from an EMBL/GenBank/DDBJ whole genome shotgun (WGS) entry which is preliminary data.</text>
</comment>
<dbReference type="EMBL" id="JACCFJ010000001">
    <property type="protein sequence ID" value="NYI82535.1"/>
    <property type="molecule type" value="Genomic_DNA"/>
</dbReference>
<organism evidence="2 3">
    <name type="scientific">Saccharopolyspora hordei</name>
    <dbReference type="NCBI Taxonomy" id="1838"/>
    <lineage>
        <taxon>Bacteria</taxon>
        <taxon>Bacillati</taxon>
        <taxon>Actinomycetota</taxon>
        <taxon>Actinomycetes</taxon>
        <taxon>Pseudonocardiales</taxon>
        <taxon>Pseudonocardiaceae</taxon>
        <taxon>Saccharopolyspora</taxon>
    </lineage>
</organism>
<dbReference type="InterPro" id="IPR029063">
    <property type="entry name" value="SAM-dependent_MTases_sf"/>
</dbReference>
<sequence>MTSQQDRRDPRPARWQDRAIRKLDEYRTFLRGAVRNPRAVGAAMPTSAAVAATVAQVVPTTGAPVVVELGPGTGSLSDGIHARLPHGARHIGVELSKEMVDHLRAHKPWLEVVHADAGDLLALLDKLDVDRVDAVISSIPWSLMPGDAQDHVLRQATEALDPHGAFTALTYRPADRTPGGRRFRTRLQHAFDEVLTHTTWRSVPPILHYICRRPRR</sequence>
<evidence type="ECO:0000313" key="3">
    <source>
        <dbReference type="Proteomes" id="UP000587002"/>
    </source>
</evidence>
<feature type="domain" description="Methyltransferase" evidence="1">
    <location>
        <begin position="66"/>
        <end position="164"/>
    </location>
</feature>
<keyword evidence="3" id="KW-1185">Reference proteome</keyword>
<dbReference type="CDD" id="cd02440">
    <property type="entry name" value="AdoMet_MTases"/>
    <property type="match status" value="1"/>
</dbReference>
<protein>
    <submittedName>
        <fullName evidence="2">Phospholipid N-methyltransferase</fullName>
    </submittedName>
</protein>
<dbReference type="GO" id="GO:0032259">
    <property type="term" value="P:methylation"/>
    <property type="evidence" value="ECO:0007669"/>
    <property type="project" value="UniProtKB-KW"/>
</dbReference>
<gene>
    <name evidence="2" type="ORF">HNR68_001165</name>
</gene>
<proteinExistence type="predicted"/>
<dbReference type="RefSeq" id="WP_343049960.1">
    <property type="nucleotide sequence ID" value="NZ_BAABFH010000001.1"/>
</dbReference>
<dbReference type="AlphaFoldDB" id="A0A853AEG8"/>
<name>A0A853AEG8_9PSEU</name>
<dbReference type="InterPro" id="IPR041698">
    <property type="entry name" value="Methyltransf_25"/>
</dbReference>
<dbReference type="Proteomes" id="UP000587002">
    <property type="component" value="Unassembled WGS sequence"/>
</dbReference>
<dbReference type="Pfam" id="PF13649">
    <property type="entry name" value="Methyltransf_25"/>
    <property type="match status" value="1"/>
</dbReference>
<evidence type="ECO:0000313" key="2">
    <source>
        <dbReference type="EMBL" id="NYI82535.1"/>
    </source>
</evidence>
<dbReference type="SUPFAM" id="SSF53335">
    <property type="entry name" value="S-adenosyl-L-methionine-dependent methyltransferases"/>
    <property type="match status" value="1"/>
</dbReference>
<accession>A0A853AEG8</accession>
<reference evidence="2 3" key="1">
    <citation type="submission" date="2020-07" db="EMBL/GenBank/DDBJ databases">
        <title>Sequencing the genomes of 1000 actinobacteria strains.</title>
        <authorList>
            <person name="Klenk H.-P."/>
        </authorList>
    </citation>
    <scope>NUCLEOTIDE SEQUENCE [LARGE SCALE GENOMIC DNA]</scope>
    <source>
        <strain evidence="2 3">DSM 44065</strain>
    </source>
</reference>